<keyword evidence="1" id="KW-0472">Membrane</keyword>
<proteinExistence type="predicted"/>
<gene>
    <name evidence="2" type="ORF">OFY17_09740</name>
</gene>
<comment type="caution">
    <text evidence="2">The sequence shown here is derived from an EMBL/GenBank/DDBJ whole genome shotgun (WGS) entry which is preliminary data.</text>
</comment>
<dbReference type="Proteomes" id="UP001209713">
    <property type="component" value="Unassembled WGS sequence"/>
</dbReference>
<keyword evidence="3" id="KW-1185">Reference proteome</keyword>
<keyword evidence="1" id="KW-1133">Transmembrane helix</keyword>
<keyword evidence="1" id="KW-0812">Transmembrane</keyword>
<protein>
    <submittedName>
        <fullName evidence="2">Uncharacterized protein</fullName>
    </submittedName>
</protein>
<sequence>MKSWLNQKKIYFETVAASLLGVMAILVSVSQVFVALKQQELTEAQLTVAKQSISPKIHATVVQIRSSDTGRYSEEELRVYNLGGPAFAAEESNAVWLRVKLYPEDKSQEIIEVELAMSGYFSATEVTQNPKGLMFTSIGSHNYQKWMDFNVEFMQYVELHGYYAEISLSRFLKVSYRDGFGEIQTDYFSVVPLKGAQALTDEVGEAKFALFRQSFGTEKAVDFYSLSEESLLNRVLSLSIDHSSDI</sequence>
<name>A0ABT2YTF5_9GAMM</name>
<accession>A0ABT2YTF5</accession>
<dbReference type="RefSeq" id="WP_263530539.1">
    <property type="nucleotide sequence ID" value="NZ_JAOVZB010000004.1"/>
</dbReference>
<dbReference type="EMBL" id="JAOVZB010000004">
    <property type="protein sequence ID" value="MCV2403158.1"/>
    <property type="molecule type" value="Genomic_DNA"/>
</dbReference>
<evidence type="ECO:0000313" key="2">
    <source>
        <dbReference type="EMBL" id="MCV2403158.1"/>
    </source>
</evidence>
<evidence type="ECO:0000256" key="1">
    <source>
        <dbReference type="SAM" id="Phobius"/>
    </source>
</evidence>
<feature type="transmembrane region" description="Helical" evidence="1">
    <location>
        <begin position="12"/>
        <end position="36"/>
    </location>
</feature>
<organism evidence="2 3">
    <name type="scientific">Marinomonas sargassi</name>
    <dbReference type="NCBI Taxonomy" id="2984494"/>
    <lineage>
        <taxon>Bacteria</taxon>
        <taxon>Pseudomonadati</taxon>
        <taxon>Pseudomonadota</taxon>
        <taxon>Gammaproteobacteria</taxon>
        <taxon>Oceanospirillales</taxon>
        <taxon>Oceanospirillaceae</taxon>
        <taxon>Marinomonas</taxon>
    </lineage>
</organism>
<evidence type="ECO:0000313" key="3">
    <source>
        <dbReference type="Proteomes" id="UP001209713"/>
    </source>
</evidence>
<reference evidence="2 3" key="1">
    <citation type="submission" date="2022-10" db="EMBL/GenBank/DDBJ databases">
        <title>Marinomonas transparenta sp. nov. and Marinomonas sargassi sp. nov., isolated from marine alga (Sargassum natans (L.) Gaillon).</title>
        <authorList>
            <person name="Wang Y."/>
        </authorList>
    </citation>
    <scope>NUCLEOTIDE SEQUENCE [LARGE SCALE GENOMIC DNA]</scope>
    <source>
        <strain evidence="2 3">C2222</strain>
    </source>
</reference>